<dbReference type="Gene3D" id="3.90.1580.10">
    <property type="entry name" value="paralog of FGE (formylglycine-generating enzyme)"/>
    <property type="match status" value="1"/>
</dbReference>
<dbReference type="EMBL" id="FOLL01000029">
    <property type="protein sequence ID" value="SFC80755.1"/>
    <property type="molecule type" value="Genomic_DNA"/>
</dbReference>
<evidence type="ECO:0000313" key="2">
    <source>
        <dbReference type="EMBL" id="SFC80755.1"/>
    </source>
</evidence>
<reference evidence="2 3" key="1">
    <citation type="submission" date="2016-10" db="EMBL/GenBank/DDBJ databases">
        <authorList>
            <person name="de Groot N.N."/>
        </authorList>
    </citation>
    <scope>NUCLEOTIDE SEQUENCE [LARGE SCALE GENOMIC DNA]</scope>
    <source>
        <strain evidence="2 3">DSM 22900</strain>
    </source>
</reference>
<proteinExistence type="predicted"/>
<organism evidence="2 3">
    <name type="scientific">Parapedobacter composti</name>
    <dbReference type="NCBI Taxonomy" id="623281"/>
    <lineage>
        <taxon>Bacteria</taxon>
        <taxon>Pseudomonadati</taxon>
        <taxon>Bacteroidota</taxon>
        <taxon>Sphingobacteriia</taxon>
        <taxon>Sphingobacteriales</taxon>
        <taxon>Sphingobacteriaceae</taxon>
        <taxon>Parapedobacter</taxon>
    </lineage>
</organism>
<evidence type="ECO:0000313" key="3">
    <source>
        <dbReference type="Proteomes" id="UP000199577"/>
    </source>
</evidence>
<feature type="domain" description="Sulfatase-modifying factor enzyme-like" evidence="1">
    <location>
        <begin position="10"/>
        <end position="129"/>
    </location>
</feature>
<dbReference type="InterPro" id="IPR042095">
    <property type="entry name" value="SUMF_sf"/>
</dbReference>
<dbReference type="Pfam" id="PF03781">
    <property type="entry name" value="FGE-sulfatase"/>
    <property type="match status" value="1"/>
</dbReference>
<dbReference type="SUPFAM" id="SSF56436">
    <property type="entry name" value="C-type lectin-like"/>
    <property type="match status" value="1"/>
</dbReference>
<name>A0A1I1M6B4_9SPHI</name>
<dbReference type="GO" id="GO:0120147">
    <property type="term" value="F:formylglycine-generating oxidase activity"/>
    <property type="evidence" value="ECO:0007669"/>
    <property type="project" value="TreeGrafter"/>
</dbReference>
<dbReference type="PANTHER" id="PTHR23150:SF19">
    <property type="entry name" value="FORMYLGLYCINE-GENERATING ENZYME"/>
    <property type="match status" value="1"/>
</dbReference>
<dbReference type="InterPro" id="IPR051043">
    <property type="entry name" value="Sulfatase_Mod_Factor_Kinase"/>
</dbReference>
<dbReference type="PANTHER" id="PTHR23150">
    <property type="entry name" value="SULFATASE MODIFYING FACTOR 1, 2"/>
    <property type="match status" value="1"/>
</dbReference>
<gene>
    <name evidence="2" type="ORF">SAMN05421747_12920</name>
</gene>
<dbReference type="AlphaFoldDB" id="A0A1I1M6B4"/>
<dbReference type="InterPro" id="IPR005532">
    <property type="entry name" value="SUMF_dom"/>
</dbReference>
<accession>A0A1I1M6B4</accession>
<evidence type="ECO:0000259" key="1">
    <source>
        <dbReference type="Pfam" id="PF03781"/>
    </source>
</evidence>
<keyword evidence="3" id="KW-1185">Reference proteome</keyword>
<dbReference type="STRING" id="623281.SAMN05421747_12920"/>
<dbReference type="Proteomes" id="UP000199577">
    <property type="component" value="Unassembled WGS sequence"/>
</dbReference>
<sequence length="133" mass="15640">MEEQYGGTWRLPTEAEWEYAARGGKKSKGYIYSGSNNWKEVTQKENYAYKPVGKFKPNELGIYDMTGNVYEWCYDYYDEHYYSYSPKDNPMGPTMGEKRVIRGGGRGERKISTVYDRDRRSFNVGFRVVYIPD</sequence>
<protein>
    <submittedName>
        <fullName evidence="2">Sulfatase-modifying factor enzyme 1</fullName>
    </submittedName>
</protein>
<dbReference type="InterPro" id="IPR016187">
    <property type="entry name" value="CTDL_fold"/>
</dbReference>